<reference evidence="7 8" key="1">
    <citation type="submission" date="2023-03" db="EMBL/GenBank/DDBJ databases">
        <title>Isolation and description of six Streptomyces strains from soil environments, able to metabolize different microbial glucans.</title>
        <authorList>
            <person name="Widen T."/>
            <person name="Larsbrink J."/>
        </authorList>
    </citation>
    <scope>NUCLEOTIDE SEQUENCE [LARGE SCALE GENOMIC DNA]</scope>
    <source>
        <strain evidence="7 8">Alt2</strain>
    </source>
</reference>
<dbReference type="EC" id="1.-.-.-" evidence="7"/>
<dbReference type="Pfam" id="PF01070">
    <property type="entry name" value="FMN_dh"/>
    <property type="match status" value="1"/>
</dbReference>
<sequence>MSIREVEQAAAAVLPRPVWDFVSGGSGAELTLAANRTALDRVRLVPRALRDVSACSTASTLLGREVSMPVATAPIGYHQLVHPEGELAAARAAKDAGVPFTVGTLSSFPLEQVAEVGATTWFQLYWLRDRALSYELVRRAEDAGCSALVLTVDVPWMGRRLRDVRNGFSLPPEVRAANFTVDPASEAHRAVPGASALASHTSTAFAPSLSWADVQELRSRTKLPLIVKGILDPEDAVRAAECGADAVVVSNHGGRQLDGAIPAVDALEAVCAAIDGRVEVLVDSGFRSGVDVLKALALGASGVLVGRPLLWGLAAGGEAGAREVLGLLAEELRDALGLAGCANVSEASRLRTGRGPLPLDRATKHDEGIPR</sequence>
<comment type="cofactor">
    <cofactor evidence="1">
        <name>FMN</name>
        <dbReference type="ChEBI" id="CHEBI:58210"/>
    </cofactor>
</comment>
<evidence type="ECO:0000256" key="3">
    <source>
        <dbReference type="ARBA" id="ARBA00022643"/>
    </source>
</evidence>
<organism evidence="7 8">
    <name type="scientific">Streptomyces poriferorum</name>
    <dbReference type="NCBI Taxonomy" id="2798799"/>
    <lineage>
        <taxon>Bacteria</taxon>
        <taxon>Bacillati</taxon>
        <taxon>Actinomycetota</taxon>
        <taxon>Actinomycetes</taxon>
        <taxon>Kitasatosporales</taxon>
        <taxon>Streptomycetaceae</taxon>
        <taxon>Streptomyces</taxon>
    </lineage>
</organism>
<keyword evidence="4 7" id="KW-0560">Oxidoreductase</keyword>
<dbReference type="PIRSF" id="PIRSF000138">
    <property type="entry name" value="Al-hdrx_acd_dh"/>
    <property type="match status" value="1"/>
</dbReference>
<dbReference type="PROSITE" id="PS00557">
    <property type="entry name" value="FMN_HYDROXY_ACID_DH_1"/>
    <property type="match status" value="1"/>
</dbReference>
<accession>A0ABY9IWB6</accession>
<evidence type="ECO:0000256" key="2">
    <source>
        <dbReference type="ARBA" id="ARBA00022630"/>
    </source>
</evidence>
<gene>
    <name evidence="7" type="ORF">P8A19_29530</name>
</gene>
<feature type="domain" description="FMN hydroxy acid dehydrogenase" evidence="6">
    <location>
        <begin position="1"/>
        <end position="357"/>
    </location>
</feature>
<keyword evidence="3" id="KW-0288">FMN</keyword>
<dbReference type="InterPro" id="IPR012133">
    <property type="entry name" value="Alpha-hydoxy_acid_DH_FMN"/>
</dbReference>
<dbReference type="RefSeq" id="WP_306069905.1">
    <property type="nucleotide sequence ID" value="NZ_CP120988.1"/>
</dbReference>
<dbReference type="SUPFAM" id="SSF51395">
    <property type="entry name" value="FMN-linked oxidoreductases"/>
    <property type="match status" value="1"/>
</dbReference>
<evidence type="ECO:0000259" key="6">
    <source>
        <dbReference type="PROSITE" id="PS51349"/>
    </source>
</evidence>
<evidence type="ECO:0000313" key="8">
    <source>
        <dbReference type="Proteomes" id="UP001235744"/>
    </source>
</evidence>
<dbReference type="PANTHER" id="PTHR10578:SF107">
    <property type="entry name" value="2-HYDROXYACID OXIDASE 1"/>
    <property type="match status" value="1"/>
</dbReference>
<dbReference type="CDD" id="cd02809">
    <property type="entry name" value="alpha_hydroxyacid_oxid_FMN"/>
    <property type="match status" value="1"/>
</dbReference>
<dbReference type="Proteomes" id="UP001235744">
    <property type="component" value="Chromosome"/>
</dbReference>
<dbReference type="PANTHER" id="PTHR10578">
    <property type="entry name" value="S -2-HYDROXY-ACID OXIDASE-RELATED"/>
    <property type="match status" value="1"/>
</dbReference>
<evidence type="ECO:0000313" key="7">
    <source>
        <dbReference type="EMBL" id="WLQ59305.1"/>
    </source>
</evidence>
<dbReference type="InterPro" id="IPR013785">
    <property type="entry name" value="Aldolase_TIM"/>
</dbReference>
<keyword evidence="8" id="KW-1185">Reference proteome</keyword>
<name>A0ABY9IWB6_9ACTN</name>
<protein>
    <submittedName>
        <fullName evidence="7">Alpha-hydroxy acid oxidase</fullName>
        <ecNumber evidence="7">1.-.-.-</ecNumber>
    </submittedName>
</protein>
<keyword evidence="2" id="KW-0285">Flavoprotein</keyword>
<evidence type="ECO:0000256" key="4">
    <source>
        <dbReference type="ARBA" id="ARBA00023002"/>
    </source>
</evidence>
<proteinExistence type="inferred from homology"/>
<dbReference type="InterPro" id="IPR000262">
    <property type="entry name" value="FMN-dep_DH"/>
</dbReference>
<evidence type="ECO:0000256" key="5">
    <source>
        <dbReference type="ARBA" id="ARBA00024042"/>
    </source>
</evidence>
<dbReference type="InterPro" id="IPR008259">
    <property type="entry name" value="FMN_hydac_DH_AS"/>
</dbReference>
<dbReference type="InterPro" id="IPR037396">
    <property type="entry name" value="FMN_HAD"/>
</dbReference>
<dbReference type="EMBL" id="CP120988">
    <property type="protein sequence ID" value="WLQ59305.1"/>
    <property type="molecule type" value="Genomic_DNA"/>
</dbReference>
<dbReference type="PROSITE" id="PS51349">
    <property type="entry name" value="FMN_HYDROXY_ACID_DH_2"/>
    <property type="match status" value="1"/>
</dbReference>
<evidence type="ECO:0000256" key="1">
    <source>
        <dbReference type="ARBA" id="ARBA00001917"/>
    </source>
</evidence>
<dbReference type="Gene3D" id="3.20.20.70">
    <property type="entry name" value="Aldolase class I"/>
    <property type="match status" value="1"/>
</dbReference>
<dbReference type="GO" id="GO:0016491">
    <property type="term" value="F:oxidoreductase activity"/>
    <property type="evidence" value="ECO:0007669"/>
    <property type="project" value="UniProtKB-KW"/>
</dbReference>
<comment type="similarity">
    <text evidence="5">Belongs to the FMN-dependent alpha-hydroxy acid dehydrogenase family.</text>
</comment>